<proteinExistence type="predicted"/>
<accession>A0A2M4C7D7</accession>
<dbReference type="AlphaFoldDB" id="A0A2M4C7D7"/>
<organism evidence="1">
    <name type="scientific">Anopheles marajoara</name>
    <dbReference type="NCBI Taxonomy" id="58244"/>
    <lineage>
        <taxon>Eukaryota</taxon>
        <taxon>Metazoa</taxon>
        <taxon>Ecdysozoa</taxon>
        <taxon>Arthropoda</taxon>
        <taxon>Hexapoda</taxon>
        <taxon>Insecta</taxon>
        <taxon>Pterygota</taxon>
        <taxon>Neoptera</taxon>
        <taxon>Endopterygota</taxon>
        <taxon>Diptera</taxon>
        <taxon>Nematocera</taxon>
        <taxon>Culicoidea</taxon>
        <taxon>Culicidae</taxon>
        <taxon>Anophelinae</taxon>
        <taxon>Anopheles</taxon>
    </lineage>
</organism>
<sequence length="123" mass="12991">MLLPLPPPCMADGGPCELLLLPWLSWFGVTASREDADTSSGLFESLPPLEDDEDELLMRLSAEKLFFSTNGPPLDGGVSAFDAGGYLRGPPSTDVGGRYLRSWGCVCGNEPPPNPGWCACGCG</sequence>
<name>A0A2M4C7D7_9DIPT</name>
<protein>
    <submittedName>
        <fullName evidence="1">Putative secreted protein</fullName>
    </submittedName>
</protein>
<evidence type="ECO:0000313" key="1">
    <source>
        <dbReference type="EMBL" id="MBW61169.1"/>
    </source>
</evidence>
<reference evidence="1" key="1">
    <citation type="submission" date="2018-01" db="EMBL/GenBank/DDBJ databases">
        <title>An insight into the sialome of Amazonian anophelines.</title>
        <authorList>
            <person name="Ribeiro J.M."/>
            <person name="Scarpassa V."/>
            <person name="Calvo E."/>
        </authorList>
    </citation>
    <scope>NUCLEOTIDE SEQUENCE</scope>
    <source>
        <tissue evidence="1">Salivary glands</tissue>
    </source>
</reference>
<dbReference type="EMBL" id="GGFJ01012028">
    <property type="protein sequence ID" value="MBW61169.1"/>
    <property type="molecule type" value="Transcribed_RNA"/>
</dbReference>